<dbReference type="SUPFAM" id="SSF81901">
    <property type="entry name" value="HCP-like"/>
    <property type="match status" value="1"/>
</dbReference>
<dbReference type="STRING" id="1307839.L21SP5_01917"/>
<accession>A0A0S2HZS5</accession>
<proteinExistence type="predicted"/>
<dbReference type="Proteomes" id="UP000064893">
    <property type="component" value="Chromosome"/>
</dbReference>
<dbReference type="AlphaFoldDB" id="A0A0S2HZS5"/>
<gene>
    <name evidence="2" type="ORF">L21SP5_01917</name>
</gene>
<dbReference type="InterPro" id="IPR019734">
    <property type="entry name" value="TPR_rpt"/>
</dbReference>
<reference evidence="2 3" key="1">
    <citation type="submission" date="2015-11" db="EMBL/GenBank/DDBJ databases">
        <title>Description and complete genome sequence of a novel strain predominating in hypersaline microbial mats and representing a new family of the Bacteriodetes phylum.</title>
        <authorList>
            <person name="Spring S."/>
            <person name="Bunk B."/>
            <person name="Sproer C."/>
            <person name="Klenk H.-P."/>
        </authorList>
    </citation>
    <scope>NUCLEOTIDE SEQUENCE [LARGE SCALE GENOMIC DNA]</scope>
    <source>
        <strain evidence="2 3">L21-Spi-D4</strain>
    </source>
</reference>
<evidence type="ECO:0000313" key="2">
    <source>
        <dbReference type="EMBL" id="ALO15556.1"/>
    </source>
</evidence>
<feature type="compositionally biased region" description="Polar residues" evidence="1">
    <location>
        <begin position="505"/>
        <end position="520"/>
    </location>
</feature>
<dbReference type="RefSeq" id="WP_057953004.1">
    <property type="nucleotide sequence ID" value="NZ_CP013118.1"/>
</dbReference>
<sequence>MKRRIRNIVIIAALLGGLLYSCSTEKNTAIRRAYHNLTAYFNALYNAQDAFKSGENRLMDEPNDNYARMLNIFYYSNDGAATVVNSDMGRVQEKASKVVKKHSITARPEKRKRKNREFNDLPEYCKHVDDAYLLKGKAELYKHEYFQAIETFRFIIREYSMMPIKYDGQLWLTRTYLEMNKFNRAKELIELMQGDNQFPKRLDKALYLTVAEYHKKQYEFKEAAKQLEKAIPLTKDKTKKYRYHYILAQIYQELQNNDKANENYAIVMRKNPIYEMVFNARINMAQLYRTTQGSAEDLQKELKKMLKDDKNKEYQDQIYFALGSIEENKNNIPEALKYYRKSAAVSVQNNYQKTESYLAVADIYFEQPDYKNAQMYYDSAMGFIDKKRRNYKEIYNKSQNLNELVTHITTIEHQDSLQRVAAMGESERLALIDQIIEDLIEEEKRQMEEERMNRLAMQNQQQDTRQRQGGGWYFYNPTAVSMGENSFKQKWGQRELEDNWRRSNKSQMTSEPMAENTQGEDSTKITDNKKREYYLQNLPLTDSALAVSDSLIQHAYYELGNVYRIKLEDLPKATNTYEELLSRYPGFEKNITVYYRMYKMYDEMREQEEAERYRNIIIQQYPESLYARLMTNPDYIKKIQEKEQQAKFFYRTTWRLFKKGEYQQVINNFRRADTAFAKHKLYSKFALLNTLAKGRMADSATFVAYLNDYITQFPAGNETPYAKDLVRYMTTDQTKPQGVEEKEEEKTIAEETKKEVQVDFKMQERVPHYYVSIVDTRKASANLVKFNISNFNIDYYSILDFKVKDFVFSADYQAITVEPFTTWYNAMNYYESINYIKEVYEDISKKNYIHFVISEENYKKLFETKAASQYMEFFQENYVKRREQASE</sequence>
<organism evidence="2 3">
    <name type="scientific">Salinivirga cyanobacteriivorans</name>
    <dbReference type="NCBI Taxonomy" id="1307839"/>
    <lineage>
        <taxon>Bacteria</taxon>
        <taxon>Pseudomonadati</taxon>
        <taxon>Bacteroidota</taxon>
        <taxon>Bacteroidia</taxon>
        <taxon>Bacteroidales</taxon>
        <taxon>Salinivirgaceae</taxon>
        <taxon>Salinivirga</taxon>
    </lineage>
</organism>
<protein>
    <submittedName>
        <fullName evidence="2">Tol-pal system protein YbgF</fullName>
    </submittedName>
</protein>
<name>A0A0S2HZS5_9BACT</name>
<dbReference type="SMART" id="SM00028">
    <property type="entry name" value="TPR"/>
    <property type="match status" value="6"/>
</dbReference>
<evidence type="ECO:0000313" key="3">
    <source>
        <dbReference type="Proteomes" id="UP000064893"/>
    </source>
</evidence>
<keyword evidence="3" id="KW-1185">Reference proteome</keyword>
<dbReference type="Gene3D" id="1.25.40.10">
    <property type="entry name" value="Tetratricopeptide repeat domain"/>
    <property type="match status" value="3"/>
</dbReference>
<evidence type="ECO:0000256" key="1">
    <source>
        <dbReference type="SAM" id="MobiDB-lite"/>
    </source>
</evidence>
<dbReference type="InterPro" id="IPR011990">
    <property type="entry name" value="TPR-like_helical_dom_sf"/>
</dbReference>
<feature type="region of interest" description="Disordered" evidence="1">
    <location>
        <begin position="500"/>
        <end position="527"/>
    </location>
</feature>
<dbReference type="OrthoDB" id="1522549at2"/>
<dbReference type="EMBL" id="CP013118">
    <property type="protein sequence ID" value="ALO15556.1"/>
    <property type="molecule type" value="Genomic_DNA"/>
</dbReference>
<dbReference type="SUPFAM" id="SSF48452">
    <property type="entry name" value="TPR-like"/>
    <property type="match status" value="1"/>
</dbReference>
<dbReference type="KEGG" id="blq:L21SP5_01917"/>
<dbReference type="PROSITE" id="PS51257">
    <property type="entry name" value="PROKAR_LIPOPROTEIN"/>
    <property type="match status" value="1"/>
</dbReference>